<dbReference type="PANTHER" id="PTHR30576:SF10">
    <property type="entry name" value="SLL5057 PROTEIN"/>
    <property type="match status" value="1"/>
</dbReference>
<comment type="caution">
    <text evidence="4">The sequence shown here is derived from an EMBL/GenBank/DDBJ whole genome shotgun (WGS) entry which is preliminary data.</text>
</comment>
<dbReference type="Pfam" id="PF02397">
    <property type="entry name" value="Bac_transf"/>
    <property type="match status" value="1"/>
</dbReference>
<evidence type="ECO:0000256" key="2">
    <source>
        <dbReference type="SAM" id="Phobius"/>
    </source>
</evidence>
<dbReference type="PANTHER" id="PTHR30576">
    <property type="entry name" value="COLANIC BIOSYNTHESIS UDP-GLUCOSE LIPID CARRIER TRANSFERASE"/>
    <property type="match status" value="1"/>
</dbReference>
<proteinExistence type="inferred from homology"/>
<dbReference type="InterPro" id="IPR003362">
    <property type="entry name" value="Bact_transf"/>
</dbReference>
<reference evidence="4" key="2">
    <citation type="submission" date="2020-09" db="EMBL/GenBank/DDBJ databases">
        <authorList>
            <person name="Sun Q."/>
            <person name="Zhou Y."/>
        </authorList>
    </citation>
    <scope>NUCLEOTIDE SEQUENCE</scope>
    <source>
        <strain evidence="4">CGMCC 1.15760</strain>
    </source>
</reference>
<feature type="transmembrane region" description="Helical" evidence="2">
    <location>
        <begin position="7"/>
        <end position="28"/>
    </location>
</feature>
<keyword evidence="5" id="KW-1185">Reference proteome</keyword>
<reference evidence="4" key="1">
    <citation type="journal article" date="2014" name="Int. J. Syst. Evol. Microbiol.">
        <title>Complete genome sequence of Corynebacterium casei LMG S-19264T (=DSM 44701T), isolated from a smear-ripened cheese.</title>
        <authorList>
            <consortium name="US DOE Joint Genome Institute (JGI-PGF)"/>
            <person name="Walter F."/>
            <person name="Albersmeier A."/>
            <person name="Kalinowski J."/>
            <person name="Ruckert C."/>
        </authorList>
    </citation>
    <scope>NUCLEOTIDE SEQUENCE</scope>
    <source>
        <strain evidence="4">CGMCC 1.15760</strain>
    </source>
</reference>
<organism evidence="4 5">
    <name type="scientific">Lysinibacillus alkalisoli</name>
    <dbReference type="NCBI Taxonomy" id="1911548"/>
    <lineage>
        <taxon>Bacteria</taxon>
        <taxon>Bacillati</taxon>
        <taxon>Bacillota</taxon>
        <taxon>Bacilli</taxon>
        <taxon>Bacillales</taxon>
        <taxon>Bacillaceae</taxon>
        <taxon>Lysinibacillus</taxon>
    </lineage>
</organism>
<evidence type="ECO:0000313" key="4">
    <source>
        <dbReference type="EMBL" id="GGG14543.1"/>
    </source>
</evidence>
<dbReference type="Proteomes" id="UP000616608">
    <property type="component" value="Unassembled WGS sequence"/>
</dbReference>
<name>A0A917LDK7_9BACI</name>
<dbReference type="GO" id="GO:0016780">
    <property type="term" value="F:phosphotransferase activity, for other substituted phosphate groups"/>
    <property type="evidence" value="ECO:0007669"/>
    <property type="project" value="TreeGrafter"/>
</dbReference>
<dbReference type="EMBL" id="BMJT01000002">
    <property type="protein sequence ID" value="GGG14543.1"/>
    <property type="molecule type" value="Genomic_DNA"/>
</dbReference>
<accession>A0A917LDK7</accession>
<dbReference type="AlphaFoldDB" id="A0A917LDK7"/>
<evidence type="ECO:0000313" key="5">
    <source>
        <dbReference type="Proteomes" id="UP000616608"/>
    </source>
</evidence>
<feature type="domain" description="Bacterial sugar transferase" evidence="3">
    <location>
        <begin position="2"/>
        <end position="179"/>
    </location>
</feature>
<protein>
    <submittedName>
        <fullName evidence="4">Capsular polysaccharide biosynthesis protein Cap8M</fullName>
    </submittedName>
</protein>
<evidence type="ECO:0000256" key="1">
    <source>
        <dbReference type="ARBA" id="ARBA00006464"/>
    </source>
</evidence>
<sequence length="186" mass="21812">MKRFSDVVLATLLVVVTCVPMIMIAVWIKYDSPGPIIFKQKRAGQHHQNFYIWKFRTMYINTPNVATDALANHAQYITPSGRFLRKTSLDELPQLINIIRGDMSFVGPRPALYTQYELIEMREMCNIESVKPGLTGYAQINGRDFITDEQKVYYDQYYVEHRGWRLDCYIMFHTFIRVLATRDIKS</sequence>
<keyword evidence="2" id="KW-0472">Membrane</keyword>
<gene>
    <name evidence="4" type="ORF">GCM10007425_06030</name>
</gene>
<keyword evidence="2" id="KW-0812">Transmembrane</keyword>
<dbReference type="RefSeq" id="WP_188613541.1">
    <property type="nucleotide sequence ID" value="NZ_BMJT01000002.1"/>
</dbReference>
<keyword evidence="2" id="KW-1133">Transmembrane helix</keyword>
<comment type="similarity">
    <text evidence="1">Belongs to the bacterial sugar transferase family.</text>
</comment>
<evidence type="ECO:0000259" key="3">
    <source>
        <dbReference type="Pfam" id="PF02397"/>
    </source>
</evidence>